<comment type="similarity">
    <text evidence="1">Belongs to the cytochrome P450 family.</text>
</comment>
<comment type="caution">
    <text evidence="3">The sequence shown here is derived from an EMBL/GenBank/DDBJ whole genome shotgun (WGS) entry which is preliminary data.</text>
</comment>
<sequence>MTTPRRGPPGRGAGAPQHGQGSTMAETRSTGAKIFDWLKSKMDTAFLILRNTLPILVVRFGGRTYALVTRFDDVQEVLQRPNVFNVTYAPKIAVIMQGDNIFLGMRDEPDFTRDKTTMRMAAPRAEAVARVKPETARITAEVMQPALQRGRVDLAMELTQEVTTRLFGAYFGTPGASVKEISDQARSLFGYMFADLFDDPDRKTAAEPVAEAMRCYLEAAIAARKKDRGRHDDILERCLQLQDGGAPGMSDRQIRNNLIGLIVGALPQPPMVIPQLFDVLLDRKKELAEAQAAARADDDAAVSRYVFEASRFFPLTPGLFRNCEESYRVAAGTLRARTIPKGAFVMAATRSAMFDGRRVANPRRFVPGRPDYQYMHFGYGMHECFGLYMNRVMIPEICKAVLKLPDLRRARGADGTLRMDEDFGIFPMNLTVEFG</sequence>
<dbReference type="EMBL" id="NRSG01000220">
    <property type="protein sequence ID" value="MBK1660860.1"/>
    <property type="molecule type" value="Genomic_DNA"/>
</dbReference>
<feature type="region of interest" description="Disordered" evidence="2">
    <location>
        <begin position="1"/>
        <end position="26"/>
    </location>
</feature>
<evidence type="ECO:0008006" key="5">
    <source>
        <dbReference type="Google" id="ProtNLM"/>
    </source>
</evidence>
<evidence type="ECO:0000313" key="4">
    <source>
        <dbReference type="Proteomes" id="UP000697995"/>
    </source>
</evidence>
<dbReference type="Gene3D" id="1.10.630.10">
    <property type="entry name" value="Cytochrome P450"/>
    <property type="match status" value="1"/>
</dbReference>
<gene>
    <name evidence="3" type="ORF">CKO45_21815</name>
</gene>
<evidence type="ECO:0000256" key="2">
    <source>
        <dbReference type="SAM" id="MobiDB-lite"/>
    </source>
</evidence>
<keyword evidence="4" id="KW-1185">Reference proteome</keyword>
<accession>A0ABS1D2K7</accession>
<name>A0ABS1D2K7_9PROT</name>
<dbReference type="PANTHER" id="PTHR46696">
    <property type="entry name" value="P450, PUTATIVE (EUROFUNG)-RELATED"/>
    <property type="match status" value="1"/>
</dbReference>
<evidence type="ECO:0000313" key="3">
    <source>
        <dbReference type="EMBL" id="MBK1660860.1"/>
    </source>
</evidence>
<evidence type="ECO:0000256" key="1">
    <source>
        <dbReference type="ARBA" id="ARBA00010617"/>
    </source>
</evidence>
<reference evidence="3 4" key="1">
    <citation type="journal article" date="2020" name="Microorganisms">
        <title>Osmotic Adaptation and Compatible Solute Biosynthesis of Phototrophic Bacteria as Revealed from Genome Analyses.</title>
        <authorList>
            <person name="Imhoff J.F."/>
            <person name="Rahn T."/>
            <person name="Kunzel S."/>
            <person name="Keller A."/>
            <person name="Neulinger S.C."/>
        </authorList>
    </citation>
    <scope>NUCLEOTIDE SEQUENCE [LARGE SCALE GENOMIC DNA]</scope>
    <source>
        <strain evidence="3 4">DSM 15382</strain>
    </source>
</reference>
<dbReference type="Proteomes" id="UP000697995">
    <property type="component" value="Unassembled WGS sequence"/>
</dbReference>
<dbReference type="InterPro" id="IPR017972">
    <property type="entry name" value="Cyt_P450_CS"/>
</dbReference>
<dbReference type="SUPFAM" id="SSF48264">
    <property type="entry name" value="Cytochrome P450"/>
    <property type="match status" value="1"/>
</dbReference>
<proteinExistence type="inferred from homology"/>
<dbReference type="PROSITE" id="PS00086">
    <property type="entry name" value="CYTOCHROME_P450"/>
    <property type="match status" value="1"/>
</dbReference>
<organism evidence="3 4">
    <name type="scientific">Paracraurococcus ruber</name>
    <dbReference type="NCBI Taxonomy" id="77675"/>
    <lineage>
        <taxon>Bacteria</taxon>
        <taxon>Pseudomonadati</taxon>
        <taxon>Pseudomonadota</taxon>
        <taxon>Alphaproteobacteria</taxon>
        <taxon>Acetobacterales</taxon>
        <taxon>Roseomonadaceae</taxon>
        <taxon>Paracraurococcus</taxon>
    </lineage>
</organism>
<dbReference type="InterPro" id="IPR036396">
    <property type="entry name" value="Cyt_P450_sf"/>
</dbReference>
<protein>
    <recommendedName>
        <fullName evidence="5">Cytochrome P450</fullName>
    </recommendedName>
</protein>
<dbReference type="PANTHER" id="PTHR46696:SF1">
    <property type="entry name" value="CYTOCHROME P450 YJIB-RELATED"/>
    <property type="match status" value="1"/>
</dbReference>